<organism evidence="6 7">
    <name type="scientific">Monosporascus ibericus</name>
    <dbReference type="NCBI Taxonomy" id="155417"/>
    <lineage>
        <taxon>Eukaryota</taxon>
        <taxon>Fungi</taxon>
        <taxon>Dikarya</taxon>
        <taxon>Ascomycota</taxon>
        <taxon>Pezizomycotina</taxon>
        <taxon>Sordariomycetes</taxon>
        <taxon>Xylariomycetidae</taxon>
        <taxon>Xylariales</taxon>
        <taxon>Xylariales incertae sedis</taxon>
        <taxon>Monosporascus</taxon>
    </lineage>
</organism>
<feature type="transmembrane region" description="Helical" evidence="4">
    <location>
        <begin position="191"/>
        <end position="209"/>
    </location>
</feature>
<feature type="transmembrane region" description="Helical" evidence="4">
    <location>
        <begin position="165"/>
        <end position="184"/>
    </location>
</feature>
<comment type="subcellular location">
    <subcellularLocation>
        <location evidence="1">Membrane</location>
        <topology evidence="1">Multi-pass membrane protein</topology>
    </subcellularLocation>
</comment>
<evidence type="ECO:0000259" key="5">
    <source>
        <dbReference type="PROSITE" id="PS50850"/>
    </source>
</evidence>
<comment type="caution">
    <text evidence="6">The sequence shown here is derived from an EMBL/GenBank/DDBJ whole genome shotgun (WGS) entry which is preliminary data.</text>
</comment>
<dbReference type="Pfam" id="PF07690">
    <property type="entry name" value="MFS_1"/>
    <property type="match status" value="1"/>
</dbReference>
<dbReference type="InterPro" id="IPR050327">
    <property type="entry name" value="Proton-linked_MCT"/>
</dbReference>
<evidence type="ECO:0000256" key="2">
    <source>
        <dbReference type="ARBA" id="ARBA00006727"/>
    </source>
</evidence>
<dbReference type="InterPro" id="IPR036259">
    <property type="entry name" value="MFS_trans_sf"/>
</dbReference>
<accession>A0A4Q4SUE0</accession>
<dbReference type="InterPro" id="IPR020846">
    <property type="entry name" value="MFS_dom"/>
</dbReference>
<dbReference type="Proteomes" id="UP000293360">
    <property type="component" value="Unassembled WGS sequence"/>
</dbReference>
<feature type="compositionally biased region" description="Basic and acidic residues" evidence="3">
    <location>
        <begin position="11"/>
        <end position="23"/>
    </location>
</feature>
<dbReference type="OrthoDB" id="6499973at2759"/>
<comment type="similarity">
    <text evidence="2">Belongs to the major facilitator superfamily. Monocarboxylate porter (TC 2.A.1.13) family.</text>
</comment>
<feature type="domain" description="Major facilitator superfamily (MFS) profile" evidence="5">
    <location>
        <begin position="192"/>
        <end position="373"/>
    </location>
</feature>
<dbReference type="Gene3D" id="1.20.1250.20">
    <property type="entry name" value="MFS general substrate transporter like domains"/>
    <property type="match status" value="1"/>
</dbReference>
<dbReference type="InterPro" id="IPR011701">
    <property type="entry name" value="MFS"/>
</dbReference>
<feature type="region of interest" description="Disordered" evidence="3">
    <location>
        <begin position="1"/>
        <end position="47"/>
    </location>
</feature>
<feature type="transmembrane region" description="Helical" evidence="4">
    <location>
        <begin position="229"/>
        <end position="252"/>
    </location>
</feature>
<name>A0A4Q4SUE0_9PEZI</name>
<evidence type="ECO:0000256" key="4">
    <source>
        <dbReference type="SAM" id="Phobius"/>
    </source>
</evidence>
<feature type="transmembrane region" description="Helical" evidence="4">
    <location>
        <begin position="283"/>
        <end position="309"/>
    </location>
</feature>
<dbReference type="PROSITE" id="PS50850">
    <property type="entry name" value="MFS"/>
    <property type="match status" value="1"/>
</dbReference>
<reference evidence="6 7" key="1">
    <citation type="submission" date="2018-06" db="EMBL/GenBank/DDBJ databases">
        <title>Complete Genomes of Monosporascus.</title>
        <authorList>
            <person name="Robinson A.J."/>
            <person name="Natvig D.O."/>
        </authorList>
    </citation>
    <scope>NUCLEOTIDE SEQUENCE [LARGE SCALE GENOMIC DNA]</scope>
    <source>
        <strain evidence="6 7">CBS 110550</strain>
    </source>
</reference>
<evidence type="ECO:0000256" key="1">
    <source>
        <dbReference type="ARBA" id="ARBA00004141"/>
    </source>
</evidence>
<dbReference type="AlphaFoldDB" id="A0A4Q4SUE0"/>
<dbReference type="GO" id="GO:0022857">
    <property type="term" value="F:transmembrane transporter activity"/>
    <property type="evidence" value="ECO:0007669"/>
    <property type="project" value="InterPro"/>
</dbReference>
<dbReference type="PANTHER" id="PTHR11360:SF305">
    <property type="entry name" value="MAJOR FACILITATOR SUPERFAMILY (MFS) PROFILE DOMAIN-CONTAINING PROTEIN"/>
    <property type="match status" value="1"/>
</dbReference>
<keyword evidence="4" id="KW-0472">Membrane</keyword>
<keyword evidence="7" id="KW-1185">Reference proteome</keyword>
<feature type="transmembrane region" description="Helical" evidence="4">
    <location>
        <begin position="259"/>
        <end position="277"/>
    </location>
</feature>
<dbReference type="SUPFAM" id="SSF103473">
    <property type="entry name" value="MFS general substrate transporter"/>
    <property type="match status" value="1"/>
</dbReference>
<keyword evidence="4" id="KW-1133">Transmembrane helix</keyword>
<evidence type="ECO:0000313" key="7">
    <source>
        <dbReference type="Proteomes" id="UP000293360"/>
    </source>
</evidence>
<protein>
    <recommendedName>
        <fullName evidence="5">Major facilitator superfamily (MFS) profile domain-containing protein</fullName>
    </recommendedName>
</protein>
<keyword evidence="4" id="KW-0812">Transmembrane</keyword>
<evidence type="ECO:0000313" key="6">
    <source>
        <dbReference type="EMBL" id="RYO82076.1"/>
    </source>
</evidence>
<evidence type="ECO:0000256" key="3">
    <source>
        <dbReference type="SAM" id="MobiDB-lite"/>
    </source>
</evidence>
<dbReference type="GO" id="GO:0016020">
    <property type="term" value="C:membrane"/>
    <property type="evidence" value="ECO:0007669"/>
    <property type="project" value="UniProtKB-SubCell"/>
</dbReference>
<feature type="transmembrane region" description="Helical" evidence="4">
    <location>
        <begin position="321"/>
        <end position="340"/>
    </location>
</feature>
<feature type="transmembrane region" description="Helical" evidence="4">
    <location>
        <begin position="89"/>
        <end position="111"/>
    </location>
</feature>
<dbReference type="PANTHER" id="PTHR11360">
    <property type="entry name" value="MONOCARBOXYLATE TRANSPORTER"/>
    <property type="match status" value="1"/>
</dbReference>
<feature type="transmembrane region" description="Helical" evidence="4">
    <location>
        <begin position="52"/>
        <end position="69"/>
    </location>
</feature>
<gene>
    <name evidence="6" type="ORF">DL764_009666</name>
</gene>
<feature type="transmembrane region" description="Helical" evidence="4">
    <location>
        <begin position="123"/>
        <end position="145"/>
    </location>
</feature>
<sequence length="373" mass="38462">MASSTTTAIELEQRRPTATHRELPNSSDRGSSDLDPVLQASQQADSEVPDGGYGWVVVMSCAILSWWVIGTSYSWGVIQGALVEGGLSTPATLSFVGSLGPTLLGGIAILNSRIMRAIGARNTILLGISLVGVAEILSSFTVKSLPGLFTTSSTPAQYFSRKRGLANGVVFAGGGLGGAIRSLCSGLFKDLRFVLIVLAGAVGTFPLFVPPFFVPLYARSLGLSSGTGAGLLAGFNFASAIGRIICGILCDVIGPLNSLFPSLCVCGISMLVVWPVSQSLAPLAIFVIVNGLANGGFFSTMPTVVGNVFGSARVSVAMRMVVTSWAGGYLMGAPIAGYLLDAYGGTEAGYVLCRFYGACCCRARGRGSSPDGP</sequence>
<dbReference type="EMBL" id="QJNU01000959">
    <property type="protein sequence ID" value="RYO82076.1"/>
    <property type="molecule type" value="Genomic_DNA"/>
</dbReference>
<proteinExistence type="inferred from homology"/>